<comment type="catalytic activity">
    <reaction evidence="4">
        <text>N-succinyl-L-glutamate 5-semialdehyde + NAD(+) + H2O = N-succinyl-L-glutamate + NADH + 2 H(+)</text>
        <dbReference type="Rhea" id="RHEA:10812"/>
        <dbReference type="ChEBI" id="CHEBI:15377"/>
        <dbReference type="ChEBI" id="CHEBI:15378"/>
        <dbReference type="ChEBI" id="CHEBI:57540"/>
        <dbReference type="ChEBI" id="CHEBI:57945"/>
        <dbReference type="ChEBI" id="CHEBI:58520"/>
        <dbReference type="ChEBI" id="CHEBI:58763"/>
        <dbReference type="EC" id="1.2.1.71"/>
    </reaction>
</comment>
<dbReference type="EC" id="1.2.1.71" evidence="4"/>
<dbReference type="SUPFAM" id="SSF53720">
    <property type="entry name" value="ALDH-like"/>
    <property type="match status" value="1"/>
</dbReference>
<organism evidence="7 9">
    <name type="scientific">Legionella feeleii</name>
    <dbReference type="NCBI Taxonomy" id="453"/>
    <lineage>
        <taxon>Bacteria</taxon>
        <taxon>Pseudomonadati</taxon>
        <taxon>Pseudomonadota</taxon>
        <taxon>Gammaproteobacteria</taxon>
        <taxon>Legionellales</taxon>
        <taxon>Legionellaceae</taxon>
        <taxon>Legionella</taxon>
    </lineage>
</organism>
<comment type="similarity">
    <text evidence="4">Belongs to the aldehyde dehydrogenase family. AstD subfamily.</text>
</comment>
<dbReference type="InterPro" id="IPR016163">
    <property type="entry name" value="Ald_DH_C"/>
</dbReference>
<dbReference type="NCBIfam" id="NF006992">
    <property type="entry name" value="PRK09457.1"/>
    <property type="match status" value="1"/>
</dbReference>
<dbReference type="InterPro" id="IPR015590">
    <property type="entry name" value="Aldehyde_DH_dom"/>
</dbReference>
<dbReference type="CDD" id="cd07095">
    <property type="entry name" value="ALDH_SGSD_AstD"/>
    <property type="match status" value="1"/>
</dbReference>
<keyword evidence="9" id="KW-1185">Reference proteome</keyword>
<dbReference type="NCBIfam" id="TIGR03240">
    <property type="entry name" value="arg_catab_astD"/>
    <property type="match status" value="1"/>
</dbReference>
<evidence type="ECO:0000313" key="7">
    <source>
        <dbReference type="EMBL" id="KTD01920.1"/>
    </source>
</evidence>
<dbReference type="PATRIC" id="fig|453.4.peg.1042"/>
<feature type="binding site" evidence="4">
    <location>
        <begin position="229"/>
        <end position="234"/>
    </location>
    <ligand>
        <name>NAD(+)</name>
        <dbReference type="ChEBI" id="CHEBI:57540"/>
    </ligand>
</feature>
<proteinExistence type="inferred from homology"/>
<comment type="pathway">
    <text evidence="4">Amino-acid degradation; L-arginine degradation via AST pathway; L-glutamate and succinate from L-arginine: step 4/5.</text>
</comment>
<evidence type="ECO:0000313" key="10">
    <source>
        <dbReference type="Proteomes" id="UP000251942"/>
    </source>
</evidence>
<dbReference type="OrthoDB" id="9812625at2"/>
<dbReference type="PROSITE" id="PS00687">
    <property type="entry name" value="ALDEHYDE_DEHYDR_GLU"/>
    <property type="match status" value="1"/>
</dbReference>
<feature type="active site" evidence="4 5">
    <location>
        <position position="252"/>
    </location>
</feature>
<evidence type="ECO:0000259" key="6">
    <source>
        <dbReference type="Pfam" id="PF00171"/>
    </source>
</evidence>
<feature type="domain" description="Aldehyde dehydrogenase" evidence="6">
    <location>
        <begin position="19"/>
        <end position="464"/>
    </location>
</feature>
<dbReference type="STRING" id="453.Lfee_0967"/>
<dbReference type="AlphaFoldDB" id="A0A0W0U1Z2"/>
<dbReference type="Proteomes" id="UP000251942">
    <property type="component" value="Unassembled WGS sequence"/>
</dbReference>
<dbReference type="InterPro" id="IPR016162">
    <property type="entry name" value="Ald_DH_N"/>
</dbReference>
<dbReference type="Proteomes" id="UP000054698">
    <property type="component" value="Unassembled WGS sequence"/>
</dbReference>
<dbReference type="EMBL" id="UASS01000001">
    <property type="protein sequence ID" value="SPX59441.1"/>
    <property type="molecule type" value="Genomic_DNA"/>
</dbReference>
<dbReference type="EMBL" id="LNYB01000028">
    <property type="protein sequence ID" value="KTD01920.1"/>
    <property type="molecule type" value="Genomic_DNA"/>
</dbReference>
<evidence type="ECO:0000256" key="4">
    <source>
        <dbReference type="HAMAP-Rule" id="MF_01174"/>
    </source>
</evidence>
<evidence type="ECO:0000313" key="8">
    <source>
        <dbReference type="EMBL" id="SPX59441.1"/>
    </source>
</evidence>
<reference evidence="7 9" key="1">
    <citation type="submission" date="2015-11" db="EMBL/GenBank/DDBJ databases">
        <title>Genomic analysis of 38 Legionella species identifies large and diverse effector repertoires.</title>
        <authorList>
            <person name="Burstein D."/>
            <person name="Amaro F."/>
            <person name="Zusman T."/>
            <person name="Lifshitz Z."/>
            <person name="Cohen O."/>
            <person name="Gilbert J.A."/>
            <person name="Pupko T."/>
            <person name="Shuman H.A."/>
            <person name="Segal G."/>
        </authorList>
    </citation>
    <scope>NUCLEOTIDE SEQUENCE [LARGE SCALE GENOMIC DNA]</scope>
    <source>
        <strain evidence="7 9">WO-44C</strain>
    </source>
</reference>
<feature type="active site" evidence="4">
    <location>
        <position position="286"/>
    </location>
</feature>
<evidence type="ECO:0000256" key="1">
    <source>
        <dbReference type="ARBA" id="ARBA00022503"/>
    </source>
</evidence>
<evidence type="ECO:0000256" key="5">
    <source>
        <dbReference type="PROSITE-ProRule" id="PRU10007"/>
    </source>
</evidence>
<dbReference type="InterPro" id="IPR016161">
    <property type="entry name" value="Ald_DH/histidinol_DH"/>
</dbReference>
<dbReference type="Gene3D" id="3.40.309.10">
    <property type="entry name" value="Aldehyde Dehydrogenase, Chain A, domain 2"/>
    <property type="match status" value="1"/>
</dbReference>
<dbReference type="Pfam" id="PF00171">
    <property type="entry name" value="Aldedh"/>
    <property type="match status" value="1"/>
</dbReference>
<dbReference type="RefSeq" id="WP_058444448.1">
    <property type="nucleotide sequence ID" value="NZ_CAAAHT010000010.1"/>
</dbReference>
<dbReference type="InterPro" id="IPR017649">
    <property type="entry name" value="SuccinylGlu_semiald_DH_AstD"/>
</dbReference>
<dbReference type="PANTHER" id="PTHR11699">
    <property type="entry name" value="ALDEHYDE DEHYDROGENASE-RELATED"/>
    <property type="match status" value="1"/>
</dbReference>
<keyword evidence="3 4" id="KW-0520">NAD</keyword>
<evidence type="ECO:0000313" key="9">
    <source>
        <dbReference type="Proteomes" id="UP000054698"/>
    </source>
</evidence>
<dbReference type="GO" id="GO:0019545">
    <property type="term" value="P:L-arginine catabolic process to succinate"/>
    <property type="evidence" value="ECO:0007669"/>
    <property type="project" value="UniProtKB-UniRule"/>
</dbReference>
<dbReference type="FunFam" id="3.40.605.10:FF:000010">
    <property type="entry name" value="N-succinylglutamate 5-semialdehyde dehydrogenase"/>
    <property type="match status" value="1"/>
</dbReference>
<accession>A0A0W0U1Z2</accession>
<protein>
    <recommendedName>
        <fullName evidence="4">N-succinylglutamate 5-semialdehyde dehydrogenase</fullName>
        <ecNumber evidence="4">1.2.1.71</ecNumber>
    </recommendedName>
    <alternativeName>
        <fullName evidence="4">Succinylglutamic semialdehyde dehydrogenase</fullName>
        <shortName evidence="4">SGSD</shortName>
    </alternativeName>
</protein>
<keyword evidence="2 4" id="KW-0560">Oxidoreductase</keyword>
<reference evidence="8 10" key="2">
    <citation type="submission" date="2018-06" db="EMBL/GenBank/DDBJ databases">
        <authorList>
            <consortium name="Pathogen Informatics"/>
            <person name="Doyle S."/>
        </authorList>
    </citation>
    <scope>NUCLEOTIDE SEQUENCE [LARGE SCALE GENOMIC DNA]</scope>
    <source>
        <strain evidence="8 10">NCTC12022</strain>
    </source>
</reference>
<gene>
    <name evidence="4 8" type="primary">astD</name>
    <name evidence="7" type="ORF">Lfee_0967</name>
    <name evidence="8" type="ORF">NCTC12022_00264</name>
</gene>
<evidence type="ECO:0000256" key="3">
    <source>
        <dbReference type="ARBA" id="ARBA00023027"/>
    </source>
</evidence>
<comment type="function">
    <text evidence="4">Catalyzes the NAD-dependent reduction of succinylglutamate semialdehyde into succinylglutamate.</text>
</comment>
<dbReference type="GO" id="GO:0019544">
    <property type="term" value="P:L-arginine catabolic process to L-glutamate"/>
    <property type="evidence" value="ECO:0007669"/>
    <property type="project" value="UniProtKB-UniRule"/>
</dbReference>
<dbReference type="InterPro" id="IPR029510">
    <property type="entry name" value="Ald_DH_CS_GLU"/>
</dbReference>
<keyword evidence="1 4" id="KW-0056">Arginine metabolism</keyword>
<evidence type="ECO:0000256" key="2">
    <source>
        <dbReference type="ARBA" id="ARBA00023002"/>
    </source>
</evidence>
<sequence length="496" mass="54202">MNLGQQNDSTANHYFGGHWVQGEGKPFVSRNPADNSVIWQGTSATPIEIAKACEAAHLALPYWSSMDVSTRANYLQLFAKEVEKKRNELTYLISLETGKPLWEALTEVNAVIAKINLSIQAYQERNAEKQTTLPDANACLRYKPHGVVAVLGAFNFPAHLSNGHIVPALLAGNTVIYKPSELAPAVAQFIIHCWHESGLPQGVINCVQGNADCGKELLSADIQGVYFTGSYRTGQQIHQHFSDKPEVILALEMGGNNPLIIDEVNDVNAAIYHTLVSTMITAGQRCSCARRILIADNQLGDQILARFINACEKIRIGAFTDKPEPFLGPVISHEHALLHLQAQEKLLANGGVALLNMSLITEKTGLLSPGIIDMTKAHTVVDEEIFAPLVQVYRYQNFEDALALANQTRYGLVAGLLSDNPEHYEQFYHTVRAGLINWNRPTTGAASSLPFGGIGRSGNHRPSAYFATDYCAYPIASMEQPHLTTPAQLLPGIDLS</sequence>
<name>A0A0W0U1Z2_9GAMM</name>
<dbReference type="UniPathway" id="UPA00185">
    <property type="reaction ID" value="UER00282"/>
</dbReference>
<dbReference type="GO" id="GO:0043824">
    <property type="term" value="F:succinylglutamate-semialdehyde dehydrogenase activity"/>
    <property type="evidence" value="ECO:0007669"/>
    <property type="project" value="UniProtKB-EC"/>
</dbReference>
<dbReference type="HAMAP" id="MF_01174">
    <property type="entry name" value="Aldedh_AstD"/>
    <property type="match status" value="1"/>
</dbReference>
<dbReference type="Gene3D" id="3.40.605.10">
    <property type="entry name" value="Aldehyde Dehydrogenase, Chain A, domain 1"/>
    <property type="match status" value="1"/>
</dbReference>